<keyword evidence="2" id="KW-1185">Reference proteome</keyword>
<accession>A0ACC2Q265</accession>
<protein>
    <submittedName>
        <fullName evidence="1">Uncharacterized protein</fullName>
    </submittedName>
</protein>
<evidence type="ECO:0000313" key="2">
    <source>
        <dbReference type="Proteomes" id="UP001231649"/>
    </source>
</evidence>
<evidence type="ECO:0000313" key="1">
    <source>
        <dbReference type="EMBL" id="KAJ8705883.1"/>
    </source>
</evidence>
<proteinExistence type="predicted"/>
<name>A0ACC2Q265_9NEOP</name>
<comment type="caution">
    <text evidence="1">The sequence shown here is derived from an EMBL/GenBank/DDBJ whole genome shotgun (WGS) entry which is preliminary data.</text>
</comment>
<reference evidence="1" key="1">
    <citation type="submission" date="2023-03" db="EMBL/GenBank/DDBJ databases">
        <title>Chromosome-level genomes of two armyworms, Mythimna separata and Mythimna loreyi, provide insights into the biosynthesis and reception of sex pheromones.</title>
        <authorList>
            <person name="Zhao H."/>
        </authorList>
    </citation>
    <scope>NUCLEOTIDE SEQUENCE</scope>
    <source>
        <strain evidence="1">BeijingLab</strain>
    </source>
</reference>
<dbReference type="Proteomes" id="UP001231649">
    <property type="component" value="Chromosome 31"/>
</dbReference>
<gene>
    <name evidence="1" type="ORF">PYW08_012929</name>
</gene>
<sequence length="327" mass="37025">MIQEPYVGGTRSMKTYRGARIYQCEAEGSGRVKAAIAVFDDDLDVIPYPKLTTNNIVVVGIRTKAWEITVVSYYFEPDQPISPYLDHLSKIKLEMGTGRLLIGGDANAKSTWWGSTIEDHRGEEMSGTLEELELQVLNTGDTPTFDTIRGGVALKSHVDVTACSLNIFDLVDGWRVDTGVTSSDHNTILLQINAKREKGINITRTTRIYNTRKANWELFKSKLRDLKVQYNISLDDINQIATKQDLEEVVVKYKNAIEKACEDAIPKIKHKTIISIPWWSEDLATKKKEVVRMKNRIRNAAPVRRAKVVDEYLKAKKNMSAKPRKPK</sequence>
<dbReference type="EMBL" id="CM056807">
    <property type="protein sequence ID" value="KAJ8705883.1"/>
    <property type="molecule type" value="Genomic_DNA"/>
</dbReference>
<organism evidence="1 2">
    <name type="scientific">Mythimna loreyi</name>
    <dbReference type="NCBI Taxonomy" id="667449"/>
    <lineage>
        <taxon>Eukaryota</taxon>
        <taxon>Metazoa</taxon>
        <taxon>Ecdysozoa</taxon>
        <taxon>Arthropoda</taxon>
        <taxon>Hexapoda</taxon>
        <taxon>Insecta</taxon>
        <taxon>Pterygota</taxon>
        <taxon>Neoptera</taxon>
        <taxon>Endopterygota</taxon>
        <taxon>Lepidoptera</taxon>
        <taxon>Glossata</taxon>
        <taxon>Ditrysia</taxon>
        <taxon>Noctuoidea</taxon>
        <taxon>Noctuidae</taxon>
        <taxon>Noctuinae</taxon>
        <taxon>Hadenini</taxon>
        <taxon>Mythimna</taxon>
    </lineage>
</organism>